<dbReference type="PANTHER" id="PTHR24291:SF50">
    <property type="entry name" value="BIFUNCTIONAL ALBAFLAVENONE MONOOXYGENASE_TERPENE SYNTHASE"/>
    <property type="match status" value="1"/>
</dbReference>
<comment type="cofactor">
    <cofactor evidence="7">
        <name>heme</name>
        <dbReference type="ChEBI" id="CHEBI:30413"/>
    </cofactor>
</comment>
<keyword evidence="8" id="KW-1133">Transmembrane helix</keyword>
<dbReference type="GO" id="GO:0016705">
    <property type="term" value="F:oxidoreductase activity, acting on paired donors, with incorporation or reduction of molecular oxygen"/>
    <property type="evidence" value="ECO:0007669"/>
    <property type="project" value="InterPro"/>
</dbReference>
<proteinExistence type="inferred from homology"/>
<comment type="similarity">
    <text evidence="1">Belongs to the cytochrome P450 family.</text>
</comment>
<dbReference type="Proteomes" id="UP001295740">
    <property type="component" value="Unassembled WGS sequence"/>
</dbReference>
<dbReference type="PANTHER" id="PTHR24291">
    <property type="entry name" value="CYTOCHROME P450 FAMILY 4"/>
    <property type="match status" value="1"/>
</dbReference>
<feature type="binding site" description="axial binding residue" evidence="7">
    <location>
        <position position="483"/>
    </location>
    <ligand>
        <name>heme</name>
        <dbReference type="ChEBI" id="CHEBI:30413"/>
    </ligand>
    <ligandPart>
        <name>Fe</name>
        <dbReference type="ChEBI" id="CHEBI:18248"/>
    </ligandPart>
</feature>
<keyword evidence="6" id="KW-0503">Monooxygenase</keyword>
<dbReference type="AlphaFoldDB" id="A0AAI8YLX3"/>
<dbReference type="InterPro" id="IPR001128">
    <property type="entry name" value="Cyt_P450"/>
</dbReference>
<sequence>MDSPWLLLNASFGFLVAVALVRFIAFVSEVWQHRALMRQLQRAGKPMPPHSSIFGHLLQAKVAADELPPGAHSCYILDRLSVKQDRAEAYYFDSYPIAVPMLIVTDPYLANQAMNHPWTGAEKPATLTEWFHPISGRGGLNLFTENGQEWKRNHETFLPFFNSSNLDATMPVVVEEMVVFRDILRKEVHSPNTFCLEPLTLRLMNDIIGRVVFNVELRNQTSGTHPLSETMLRQLRLKFASNNVVDNLGQLNPFRKLQIWNNGRILNKHIRAHIENRVEVFRSAKVQDDQTAFNSLLDQALATYYSQSGRQQSETIDGEFMTMLCAQLRMFFFAGYDSTSGTLISLCYLISKHPEVLAKLRAEHDEVFGRSVAACPDKIIESPAILNSLPYSHAVIKEAMRLFPPANGIRTGCKDLVLKSRDGTEYPTEGVLVQSNHISIQRNPSVWVRPLEFLPERFLVGPEHELYPPKGAWRPFEFGVRNCTGQAFVIKEVKAFLSIFAREFNFEERYDELYADEKVDLTNVYHEKAFLTEAGAAHARGGLPCRVSLSGYTS</sequence>
<evidence type="ECO:0000256" key="1">
    <source>
        <dbReference type="ARBA" id="ARBA00010617"/>
    </source>
</evidence>
<name>A0AAI8YLX3_9PEZI</name>
<dbReference type="Pfam" id="PF00067">
    <property type="entry name" value="p450"/>
    <property type="match status" value="1"/>
</dbReference>
<gene>
    <name evidence="9" type="ORF">KHLLAP_LOCUS10012</name>
</gene>
<comment type="caution">
    <text evidence="9">The sequence shown here is derived from an EMBL/GenBank/DDBJ whole genome shotgun (WGS) entry which is preliminary data.</text>
</comment>
<keyword evidence="3 7" id="KW-0479">Metal-binding</keyword>
<dbReference type="PRINTS" id="PR00463">
    <property type="entry name" value="EP450I"/>
</dbReference>
<keyword evidence="5 7" id="KW-0408">Iron</keyword>
<keyword evidence="4" id="KW-0560">Oxidoreductase</keyword>
<protein>
    <submittedName>
        <fullName evidence="9">Uu.00g145700.m01.CDS01</fullName>
    </submittedName>
</protein>
<evidence type="ECO:0000256" key="6">
    <source>
        <dbReference type="ARBA" id="ARBA00023033"/>
    </source>
</evidence>
<evidence type="ECO:0000313" key="10">
    <source>
        <dbReference type="Proteomes" id="UP001295740"/>
    </source>
</evidence>
<evidence type="ECO:0000256" key="7">
    <source>
        <dbReference type="PIRSR" id="PIRSR602401-1"/>
    </source>
</evidence>
<evidence type="ECO:0000256" key="4">
    <source>
        <dbReference type="ARBA" id="ARBA00023002"/>
    </source>
</evidence>
<keyword evidence="10" id="KW-1185">Reference proteome</keyword>
<evidence type="ECO:0000313" key="9">
    <source>
        <dbReference type="EMBL" id="CAJ2509544.1"/>
    </source>
</evidence>
<evidence type="ECO:0000256" key="3">
    <source>
        <dbReference type="ARBA" id="ARBA00022723"/>
    </source>
</evidence>
<dbReference type="InterPro" id="IPR002401">
    <property type="entry name" value="Cyt_P450_E_grp-I"/>
</dbReference>
<dbReference type="SUPFAM" id="SSF48264">
    <property type="entry name" value="Cytochrome P450"/>
    <property type="match status" value="1"/>
</dbReference>
<feature type="transmembrane region" description="Helical" evidence="8">
    <location>
        <begin position="6"/>
        <end position="28"/>
    </location>
</feature>
<dbReference type="InterPro" id="IPR050196">
    <property type="entry name" value="Cytochrome_P450_Monoox"/>
</dbReference>
<organism evidence="9 10">
    <name type="scientific">Anthostomella pinea</name>
    <dbReference type="NCBI Taxonomy" id="933095"/>
    <lineage>
        <taxon>Eukaryota</taxon>
        <taxon>Fungi</taxon>
        <taxon>Dikarya</taxon>
        <taxon>Ascomycota</taxon>
        <taxon>Pezizomycotina</taxon>
        <taxon>Sordariomycetes</taxon>
        <taxon>Xylariomycetidae</taxon>
        <taxon>Xylariales</taxon>
        <taxon>Xylariaceae</taxon>
        <taxon>Anthostomella</taxon>
    </lineage>
</organism>
<dbReference type="InterPro" id="IPR036396">
    <property type="entry name" value="Cyt_P450_sf"/>
</dbReference>
<dbReference type="GO" id="GO:0020037">
    <property type="term" value="F:heme binding"/>
    <property type="evidence" value="ECO:0007669"/>
    <property type="project" value="InterPro"/>
</dbReference>
<dbReference type="GO" id="GO:0005506">
    <property type="term" value="F:iron ion binding"/>
    <property type="evidence" value="ECO:0007669"/>
    <property type="project" value="InterPro"/>
</dbReference>
<dbReference type="Gene3D" id="1.10.630.10">
    <property type="entry name" value="Cytochrome P450"/>
    <property type="match status" value="1"/>
</dbReference>
<reference evidence="9" key="1">
    <citation type="submission" date="2023-10" db="EMBL/GenBank/DDBJ databases">
        <authorList>
            <person name="Hackl T."/>
        </authorList>
    </citation>
    <scope>NUCLEOTIDE SEQUENCE</scope>
</reference>
<evidence type="ECO:0000256" key="8">
    <source>
        <dbReference type="SAM" id="Phobius"/>
    </source>
</evidence>
<keyword evidence="8" id="KW-0472">Membrane</keyword>
<dbReference type="GO" id="GO:0004497">
    <property type="term" value="F:monooxygenase activity"/>
    <property type="evidence" value="ECO:0007669"/>
    <property type="project" value="UniProtKB-KW"/>
</dbReference>
<evidence type="ECO:0000256" key="5">
    <source>
        <dbReference type="ARBA" id="ARBA00023004"/>
    </source>
</evidence>
<dbReference type="PRINTS" id="PR00385">
    <property type="entry name" value="P450"/>
</dbReference>
<keyword evidence="2 7" id="KW-0349">Heme</keyword>
<keyword evidence="8" id="KW-0812">Transmembrane</keyword>
<evidence type="ECO:0000256" key="2">
    <source>
        <dbReference type="ARBA" id="ARBA00022617"/>
    </source>
</evidence>
<dbReference type="EMBL" id="CAUWAG010000012">
    <property type="protein sequence ID" value="CAJ2509544.1"/>
    <property type="molecule type" value="Genomic_DNA"/>
</dbReference>
<accession>A0AAI8YLX3</accession>